<dbReference type="PANTHER" id="PTHR13847">
    <property type="entry name" value="SARCOSINE DEHYDROGENASE-RELATED"/>
    <property type="match status" value="1"/>
</dbReference>
<evidence type="ECO:0000259" key="2">
    <source>
        <dbReference type="Pfam" id="PF01266"/>
    </source>
</evidence>
<dbReference type="Proteomes" id="UP000294980">
    <property type="component" value="Unassembled WGS sequence"/>
</dbReference>
<feature type="domain" description="FAD dependent oxidoreductase" evidence="2">
    <location>
        <begin position="32"/>
        <end position="383"/>
    </location>
</feature>
<dbReference type="InterPro" id="IPR006076">
    <property type="entry name" value="FAD-dep_OxRdtase"/>
</dbReference>
<dbReference type="Pfam" id="PF01266">
    <property type="entry name" value="DAO"/>
    <property type="match status" value="1"/>
</dbReference>
<dbReference type="GO" id="GO:0016491">
    <property type="term" value="F:oxidoreductase activity"/>
    <property type="evidence" value="ECO:0007669"/>
    <property type="project" value="UniProtKB-KW"/>
</dbReference>
<dbReference type="Gene3D" id="3.50.50.60">
    <property type="entry name" value="FAD/NAD(P)-binding domain"/>
    <property type="match status" value="1"/>
</dbReference>
<protein>
    <submittedName>
        <fullName evidence="3">Gamma-glutamylputrescine oxidase</fullName>
    </submittedName>
</protein>
<dbReference type="PANTHER" id="PTHR13847:SF281">
    <property type="entry name" value="FAD DEPENDENT OXIDOREDUCTASE DOMAIN-CONTAINING PROTEIN"/>
    <property type="match status" value="1"/>
</dbReference>
<keyword evidence="1" id="KW-0560">Oxidoreductase</keyword>
<organism evidence="3 4">
    <name type="scientific">Chromatocurvus halotolerans</name>
    <dbReference type="NCBI Taxonomy" id="1132028"/>
    <lineage>
        <taxon>Bacteria</taxon>
        <taxon>Pseudomonadati</taxon>
        <taxon>Pseudomonadota</taxon>
        <taxon>Gammaproteobacteria</taxon>
        <taxon>Cellvibrionales</taxon>
        <taxon>Halieaceae</taxon>
        <taxon>Chromatocurvus</taxon>
    </lineage>
</organism>
<keyword evidence="4" id="KW-1185">Reference proteome</keyword>
<evidence type="ECO:0000256" key="1">
    <source>
        <dbReference type="ARBA" id="ARBA00023002"/>
    </source>
</evidence>
<dbReference type="OrthoDB" id="6925984at2"/>
<name>A0A4R2KZ32_9GAMM</name>
<dbReference type="AlphaFoldDB" id="A0A4R2KZ32"/>
<dbReference type="GO" id="GO:0005737">
    <property type="term" value="C:cytoplasm"/>
    <property type="evidence" value="ECO:0007669"/>
    <property type="project" value="TreeGrafter"/>
</dbReference>
<gene>
    <name evidence="3" type="ORF">EV688_104153</name>
</gene>
<reference evidence="3 4" key="1">
    <citation type="submission" date="2019-03" db="EMBL/GenBank/DDBJ databases">
        <title>Genomic Encyclopedia of Type Strains, Phase IV (KMG-IV): sequencing the most valuable type-strain genomes for metagenomic binning, comparative biology and taxonomic classification.</title>
        <authorList>
            <person name="Goeker M."/>
        </authorList>
    </citation>
    <scope>NUCLEOTIDE SEQUENCE [LARGE SCALE GENOMIC DNA]</scope>
    <source>
        <strain evidence="3 4">DSM 23344</strain>
    </source>
</reference>
<proteinExistence type="predicted"/>
<evidence type="ECO:0000313" key="3">
    <source>
        <dbReference type="EMBL" id="TCO76699.1"/>
    </source>
</evidence>
<dbReference type="EMBL" id="SLWX01000004">
    <property type="protein sequence ID" value="TCO76699.1"/>
    <property type="molecule type" value="Genomic_DNA"/>
</dbReference>
<dbReference type="RefSeq" id="WP_117314994.1">
    <property type="nucleotide sequence ID" value="NZ_QQSW01000002.1"/>
</dbReference>
<dbReference type="Gene3D" id="3.30.9.10">
    <property type="entry name" value="D-Amino Acid Oxidase, subunit A, domain 2"/>
    <property type="match status" value="1"/>
</dbReference>
<accession>A0A4R2KZ32</accession>
<evidence type="ECO:0000313" key="4">
    <source>
        <dbReference type="Proteomes" id="UP000294980"/>
    </source>
</evidence>
<dbReference type="InterPro" id="IPR036188">
    <property type="entry name" value="FAD/NAD-bd_sf"/>
</dbReference>
<sequence length="429" mass="46738">MSNAPAHVDSWYAASANRQLEFPALTESTRADVCIVGGGYTGLSSAIHLRKLGYSVIVLEANRVGWGASGRNGGHVGTGQRAGQHALEKLVGMQRARALWDLGLEGVRTVCDLVEEFAIDCELRTGNLHVASCAGDARELAEETEHLQTAYGYEDIRYLDATALAERTSARGFHGATLDAGARHLHPLNYALGLAAAAQSLGASLHENSRVTGYREGENVVVQTAAGSVTADFLLLACNGYLDRLEPRTAGRIMPINNYMLATEPLPEATARRLIRDNTSMTDTRFVVNYWKLSADNRLLFGGGETYSRRFPADIRNFVRPHMLKIYPELKDTRIDYGWGGTLAITMNRMPDFGRLSPQVYYAHGYSGHGVPIATLAGKLVSEAISGHASRFDVMADVPSPRFPGGTLLRWPGLVAGMLFFSLRDRLAR</sequence>
<dbReference type="SUPFAM" id="SSF51905">
    <property type="entry name" value="FAD/NAD(P)-binding domain"/>
    <property type="match status" value="1"/>
</dbReference>
<comment type="caution">
    <text evidence="3">The sequence shown here is derived from an EMBL/GenBank/DDBJ whole genome shotgun (WGS) entry which is preliminary data.</text>
</comment>